<sequence>MSGLWVLALIAAKNNLARTLNGPFLLIVVLPFIFSDPFS</sequence>
<geneLocation type="plasmid" evidence="1">
    <name>pPHDD1</name>
</geneLocation>
<accession>E4WLD2</accession>
<protein>
    <submittedName>
        <fullName evidence="1">Uncharacterized protein</fullName>
    </submittedName>
</protein>
<evidence type="ECO:0000313" key="1">
    <source>
        <dbReference type="EMBL" id="CBX86850.1"/>
    </source>
</evidence>
<reference evidence="1" key="1">
    <citation type="submission" date="2009-11" db="EMBL/GenBank/DDBJ databases">
        <title>Identification of virulence genes in Photobacterium damselae subsp. damselae by Supression Subtractive hybridization: damselysin toxin is encoded on a large conjugative plasmid.</title>
        <authorList>
            <person name="Rivas A.J."/>
            <person name="Lemos M.L."/>
            <person name="Osorio C.R."/>
        </authorList>
    </citation>
    <scope>NUCLEOTIDE SEQUENCE [LARGE SCALE GENOMIC DNA]</scope>
    <source>
        <strain evidence="1">RM71</strain>
        <plasmid evidence="1">pPHDD1</plasmid>
    </source>
</reference>
<proteinExistence type="predicted"/>
<keyword evidence="1" id="KW-0614">Plasmid</keyword>
<organism evidence="1">
    <name type="scientific">Photobacterium damselae subsp. damselae</name>
    <name type="common">Listonella damsela</name>
    <dbReference type="NCBI Taxonomy" id="85581"/>
    <lineage>
        <taxon>Bacteria</taxon>
        <taxon>Pseudomonadati</taxon>
        <taxon>Pseudomonadota</taxon>
        <taxon>Gammaproteobacteria</taxon>
        <taxon>Vibrionales</taxon>
        <taxon>Vibrionaceae</taxon>
        <taxon>Photobacterium</taxon>
    </lineage>
</organism>
<name>E4WLD2_PHODD</name>
<dbReference type="EMBL" id="FN597600">
    <property type="protein sequence ID" value="CBX86850.1"/>
    <property type="molecule type" value="Genomic_DNA"/>
</dbReference>
<dbReference type="AlphaFoldDB" id="E4WLD2"/>
<gene>
    <name evidence="1" type="primary">orf81</name>
</gene>